<name>A0A2T6BVN1_9FLAO</name>
<dbReference type="Pfam" id="PF21981">
    <property type="entry name" value="RecX_HTH3"/>
    <property type="match status" value="1"/>
</dbReference>
<proteinExistence type="inferred from homology"/>
<dbReference type="InterPro" id="IPR053925">
    <property type="entry name" value="RecX_HTH_3rd"/>
</dbReference>
<dbReference type="Gene3D" id="1.10.10.10">
    <property type="entry name" value="Winged helix-like DNA-binding domain superfamily/Winged helix DNA-binding domain"/>
    <property type="match status" value="2"/>
</dbReference>
<evidence type="ECO:0000256" key="1">
    <source>
        <dbReference type="ARBA" id="ARBA00004496"/>
    </source>
</evidence>
<comment type="subcellular location">
    <subcellularLocation>
        <location evidence="1">Cytoplasm</location>
    </subcellularLocation>
</comment>
<evidence type="ECO:0000256" key="4">
    <source>
        <dbReference type="ARBA" id="ARBA00022490"/>
    </source>
</evidence>
<feature type="domain" description="RecX third three-helical" evidence="6">
    <location>
        <begin position="107"/>
        <end position="151"/>
    </location>
</feature>
<dbReference type="GO" id="GO:0005737">
    <property type="term" value="C:cytoplasm"/>
    <property type="evidence" value="ECO:0007669"/>
    <property type="project" value="UniProtKB-SubCell"/>
</dbReference>
<dbReference type="EMBL" id="QBKT01000007">
    <property type="protein sequence ID" value="PTX60037.1"/>
    <property type="molecule type" value="Genomic_DNA"/>
</dbReference>
<dbReference type="PANTHER" id="PTHR33602:SF1">
    <property type="entry name" value="REGULATORY PROTEIN RECX FAMILY PROTEIN"/>
    <property type="match status" value="1"/>
</dbReference>
<dbReference type="PANTHER" id="PTHR33602">
    <property type="entry name" value="REGULATORY PROTEIN RECX FAMILY PROTEIN"/>
    <property type="match status" value="1"/>
</dbReference>
<gene>
    <name evidence="7" type="ORF">C8N46_10743</name>
</gene>
<keyword evidence="4" id="KW-0963">Cytoplasm</keyword>
<organism evidence="7 8">
    <name type="scientific">Kordia periserrulae</name>
    <dbReference type="NCBI Taxonomy" id="701523"/>
    <lineage>
        <taxon>Bacteria</taxon>
        <taxon>Pseudomonadati</taxon>
        <taxon>Bacteroidota</taxon>
        <taxon>Flavobacteriia</taxon>
        <taxon>Flavobacteriales</taxon>
        <taxon>Flavobacteriaceae</taxon>
        <taxon>Kordia</taxon>
    </lineage>
</organism>
<evidence type="ECO:0000256" key="2">
    <source>
        <dbReference type="ARBA" id="ARBA00009695"/>
    </source>
</evidence>
<evidence type="ECO:0000256" key="3">
    <source>
        <dbReference type="ARBA" id="ARBA00018111"/>
    </source>
</evidence>
<dbReference type="InterPro" id="IPR003783">
    <property type="entry name" value="Regulatory_RecX"/>
</dbReference>
<protein>
    <recommendedName>
        <fullName evidence="3">Regulatory protein RecX</fullName>
    </recommendedName>
</protein>
<dbReference type="InterPro" id="IPR036388">
    <property type="entry name" value="WH-like_DNA-bd_sf"/>
</dbReference>
<accession>A0A2T6BVN1</accession>
<evidence type="ECO:0000259" key="6">
    <source>
        <dbReference type="Pfam" id="PF21981"/>
    </source>
</evidence>
<dbReference type="Proteomes" id="UP000244090">
    <property type="component" value="Unassembled WGS sequence"/>
</dbReference>
<dbReference type="Pfam" id="PF02631">
    <property type="entry name" value="RecX_HTH2"/>
    <property type="match status" value="1"/>
</dbReference>
<feature type="domain" description="RecX second three-helical" evidence="5">
    <location>
        <begin position="59"/>
        <end position="100"/>
    </location>
</feature>
<dbReference type="AlphaFoldDB" id="A0A2T6BVN1"/>
<keyword evidence="8" id="KW-1185">Reference proteome</keyword>
<comment type="similarity">
    <text evidence="2">Belongs to the RecX family.</text>
</comment>
<evidence type="ECO:0000313" key="8">
    <source>
        <dbReference type="Proteomes" id="UP000244090"/>
    </source>
</evidence>
<sequence length="158" mass="18955">MPLDKKSYSLTEAIIKIQQFCVYQDRCHKEVVEKLQNMNMIPDAIDVIVTKLIEDNFLNEERFSKSFARGKFRIKKWGRLRIVRELKFRNISKYNIDIALKEIEENEYLKTLDELAEKRANAVKETNPLKRKKKIADYLLYRGWESHLVYEKINELVK</sequence>
<dbReference type="OrthoDB" id="1523826at2"/>
<dbReference type="RefSeq" id="WP_108115661.1">
    <property type="nucleotide sequence ID" value="NZ_QBKT01000007.1"/>
</dbReference>
<reference evidence="7 8" key="1">
    <citation type="submission" date="2018-04" db="EMBL/GenBank/DDBJ databases">
        <title>Genomic Encyclopedia of Archaeal and Bacterial Type Strains, Phase II (KMG-II): from individual species to whole genera.</title>
        <authorList>
            <person name="Goeker M."/>
        </authorList>
    </citation>
    <scope>NUCLEOTIDE SEQUENCE [LARGE SCALE GENOMIC DNA]</scope>
    <source>
        <strain evidence="7 8">DSM 25731</strain>
    </source>
</reference>
<dbReference type="GO" id="GO:0006282">
    <property type="term" value="P:regulation of DNA repair"/>
    <property type="evidence" value="ECO:0007669"/>
    <property type="project" value="InterPro"/>
</dbReference>
<evidence type="ECO:0000313" key="7">
    <source>
        <dbReference type="EMBL" id="PTX60037.1"/>
    </source>
</evidence>
<evidence type="ECO:0000259" key="5">
    <source>
        <dbReference type="Pfam" id="PF02631"/>
    </source>
</evidence>
<dbReference type="InterPro" id="IPR053924">
    <property type="entry name" value="RecX_HTH_2nd"/>
</dbReference>
<comment type="caution">
    <text evidence="7">The sequence shown here is derived from an EMBL/GenBank/DDBJ whole genome shotgun (WGS) entry which is preliminary data.</text>
</comment>